<dbReference type="EMBL" id="JBFSSG010000001">
    <property type="protein sequence ID" value="MEZ8719627.1"/>
    <property type="molecule type" value="Genomic_DNA"/>
</dbReference>
<protein>
    <submittedName>
        <fullName evidence="4">Conjugal transfer protein TraG N-terminal domain-containing protein</fullName>
    </submittedName>
</protein>
<evidence type="ECO:0000256" key="1">
    <source>
        <dbReference type="SAM" id="MobiDB-lite"/>
    </source>
</evidence>
<feature type="region of interest" description="Disordered" evidence="1">
    <location>
        <begin position="945"/>
        <end position="972"/>
    </location>
</feature>
<dbReference type="Pfam" id="PF07916">
    <property type="entry name" value="TraG_N"/>
    <property type="match status" value="1"/>
</dbReference>
<dbReference type="Proteomes" id="UP001570071">
    <property type="component" value="Unassembled WGS sequence"/>
</dbReference>
<gene>
    <name evidence="4" type="ORF">AB6D66_01015</name>
</gene>
<feature type="region of interest" description="Disordered" evidence="1">
    <location>
        <begin position="1402"/>
        <end position="1479"/>
    </location>
</feature>
<feature type="compositionally biased region" description="Low complexity" evidence="1">
    <location>
        <begin position="1434"/>
        <end position="1452"/>
    </location>
</feature>
<comment type="caution">
    <text evidence="4">The sequence shown here is derived from an EMBL/GenBank/DDBJ whole genome shotgun (WGS) entry which is preliminary data.</text>
</comment>
<evidence type="ECO:0000256" key="2">
    <source>
        <dbReference type="SAM" id="Phobius"/>
    </source>
</evidence>
<keyword evidence="5" id="KW-1185">Reference proteome</keyword>
<feature type="transmembrane region" description="Helical" evidence="2">
    <location>
        <begin position="30"/>
        <end position="49"/>
    </location>
</feature>
<reference evidence="4 5" key="1">
    <citation type="journal article" date="2024" name="ISME J.">
        <title>Tailless and filamentous prophages are predominant in marine Vibrio.</title>
        <authorList>
            <person name="Steensen K."/>
            <person name="Seneca J."/>
            <person name="Bartlau N."/>
            <person name="Yu X.A."/>
            <person name="Hussain F.A."/>
            <person name="Polz M.F."/>
        </authorList>
    </citation>
    <scope>NUCLEOTIDE SEQUENCE [LARGE SCALE GENOMIC DNA]</scope>
    <source>
        <strain evidence="4 5">10N.239.312.F12</strain>
    </source>
</reference>
<accession>A0ABV4MR62</accession>
<sequence length="1479" mass="155004">MTGFVIYSMGDPDFIRLAILGLSHAFEQGALSLAKIGLMLGLLAAFWQGIWNPGKIEFKQFFIGFFLVIILFGKSVPVTLIHGDGVGADAMPPIPIGIALGGTIATNFGHAMADSLRQFYHTAYVPGSAATGSYRAMIGADGGGGQAVPVAGNGLQPFRELMKLRFDGNLDSFTSTSAYLSTSSSAQSGTGSAPAGGTSKNISKSIENYLSDCVLKDIYNQRNVQEVNEESMQTSPWAWGAMKVSYNGWTTSVNVDSGHGWKGVGCGTAYTKITGALETEWKQITESAGSTKGSVNEAIANYGQAMLGSTNAQAWKIKVNQVLMYHFKKAKTRSRWSSQAELMASQAEFEALDKRRVSSGVQYSLWSEMAIPLMTYIEAFVFLIGPLMPFIVAFGEKGAGMVLKYFFLLIWVNTWPILQVGVNMYLQNAINKASFGSMTYDAFSWSGFNTTFTEIESFIAMGSTLQTMVPALSLMLLYGSVHTAINMSNSAQKGGGSEGAMATPKAASSADSGKLSVGNTNYAHDAHVGGVVQSYSGSNAAPIGMSQNNTKTDLSAATANNIQAAKTQAAQASTASTQSITEMTNMMKVGSDGKSMQLTEGATRSQGMQRANAYADSLMKIEGMNEQDAKSLGLALAGGMGVKAQAEAAAALGFSAKAGDAKGGGEVSSSGKFGVGVKGEISAQATSKLDTAISNVASLSEQKGNNWSFSNTEQGSAVLASAEQLSTSNATGNTAGFGKSGQELEQSSKQWTDANSLVESESRSLSAINGFSGGTSYNLAGVTSDAAQNRNDEKLADGSLLSTHARNTAFGSMNAEQKSDFDKFKKEGGYGKGLNGDIQALKDFSQTKEGASLAGMSSNFKTTQENAAGYEKAIAADVGGDKSLQARREATGRYADAAFKNIMATYGSERFEASAKFLDQLNANAGGKMANWTAAADDFRSMGNKAEQPLSMPAPQTAEEAGGPTASSVAAGNNALNGEAQNFVAAKGAAVTATNPNATHAANVQTVTQQNQADPNKVKAANDLGQKVDARVPQDGFVEGLTQPLTQANRDAGAVVAQMGGGVADVTSTLNNWVNGTAQEQAAAQLVQDGNVSTNTAALMTGGGSQTAHSEIVDRMKTGLSEDASSKERQAAIELLAASHAAGNQIESLRATGNAEDAKIADSLQQNANSVNAALKASPFDDTQKEVLKGLGEKVANGELSTKSANAGFEMMNNDKYDAAKTQHQASVATRGTSYRQLENNQLGGKAAMEVLESKGLINSEEYKSLQQKSQDNQNVLDSHVKSRAVLDAQEAYRQVNGNHVHMTESRPIANAIISSSINGSDYKGLKDASMNEAMKGDNQDNKSFLNYFKNSDDNIDAMKKYENVREGLVAASDRLRSDPKMEQYADRLDATIAKLDKQTGFDQRVAEPEPKPSSTEAGGQGTGGVNPPTSNQSTVTAQNNAASNSTVNSGSNGNGEGTGDHQATPGEGAATTQNTDSS</sequence>
<feature type="transmembrane region" description="Helical" evidence="2">
    <location>
        <begin position="94"/>
        <end position="113"/>
    </location>
</feature>
<name>A0ABV4MR62_9VIBR</name>
<keyword evidence="2" id="KW-0472">Membrane</keyword>
<feature type="domain" description="TraG N-terminal Proteobacteria" evidence="3">
    <location>
        <begin position="6"/>
        <end position="497"/>
    </location>
</feature>
<organism evidence="4 5">
    <name type="scientific">Vibrio pomeroyi</name>
    <dbReference type="NCBI Taxonomy" id="198832"/>
    <lineage>
        <taxon>Bacteria</taxon>
        <taxon>Pseudomonadati</taxon>
        <taxon>Pseudomonadota</taxon>
        <taxon>Gammaproteobacteria</taxon>
        <taxon>Vibrionales</taxon>
        <taxon>Vibrionaceae</taxon>
        <taxon>Vibrio</taxon>
    </lineage>
</organism>
<feature type="transmembrane region" description="Helical" evidence="2">
    <location>
        <begin position="373"/>
        <end position="393"/>
    </location>
</feature>
<dbReference type="RefSeq" id="WP_372121868.1">
    <property type="nucleotide sequence ID" value="NZ_JBFSSG010000001.1"/>
</dbReference>
<keyword evidence="2" id="KW-1133">Transmembrane helix</keyword>
<feature type="compositionally biased region" description="Basic and acidic residues" evidence="1">
    <location>
        <begin position="1402"/>
        <end position="1411"/>
    </location>
</feature>
<evidence type="ECO:0000313" key="5">
    <source>
        <dbReference type="Proteomes" id="UP001570071"/>
    </source>
</evidence>
<proteinExistence type="predicted"/>
<feature type="compositionally biased region" description="Polar residues" evidence="1">
    <location>
        <begin position="743"/>
        <end position="756"/>
    </location>
</feature>
<dbReference type="InterPro" id="IPR012931">
    <property type="entry name" value="TraG_N_Proteobacteria"/>
</dbReference>
<feature type="region of interest" description="Disordered" evidence="1">
    <location>
        <begin position="729"/>
        <end position="756"/>
    </location>
</feature>
<feature type="transmembrane region" description="Helical" evidence="2">
    <location>
        <begin position="405"/>
        <end position="426"/>
    </location>
</feature>
<feature type="region of interest" description="Disordered" evidence="1">
    <location>
        <begin position="492"/>
        <end position="512"/>
    </location>
</feature>
<keyword evidence="2" id="KW-0812">Transmembrane</keyword>
<feature type="non-terminal residue" evidence="4">
    <location>
        <position position="1479"/>
    </location>
</feature>
<feature type="transmembrane region" description="Helical" evidence="2">
    <location>
        <begin position="61"/>
        <end position="82"/>
    </location>
</feature>
<evidence type="ECO:0000313" key="4">
    <source>
        <dbReference type="EMBL" id="MEZ8719627.1"/>
    </source>
</evidence>
<evidence type="ECO:0000259" key="3">
    <source>
        <dbReference type="Pfam" id="PF07916"/>
    </source>
</evidence>